<name>A0A402BBF6_9CHLR</name>
<keyword evidence="2" id="KW-1185">Reference proteome</keyword>
<dbReference type="AlphaFoldDB" id="A0A402BBF6"/>
<dbReference type="Proteomes" id="UP000287171">
    <property type="component" value="Unassembled WGS sequence"/>
</dbReference>
<protein>
    <submittedName>
        <fullName evidence="1">Uncharacterized protein</fullName>
    </submittedName>
</protein>
<evidence type="ECO:0000313" key="1">
    <source>
        <dbReference type="EMBL" id="GCE28607.1"/>
    </source>
</evidence>
<gene>
    <name evidence="1" type="ORF">KDA_40910</name>
</gene>
<evidence type="ECO:0000313" key="2">
    <source>
        <dbReference type="Proteomes" id="UP000287171"/>
    </source>
</evidence>
<dbReference type="EMBL" id="BIFT01000001">
    <property type="protein sequence ID" value="GCE28607.1"/>
    <property type="molecule type" value="Genomic_DNA"/>
</dbReference>
<proteinExistence type="predicted"/>
<reference evidence="2" key="1">
    <citation type="submission" date="2018-12" db="EMBL/GenBank/DDBJ databases">
        <title>Tengunoibacter tsumagoiensis gen. nov., sp. nov., Dictyobacter kobayashii sp. nov., D. alpinus sp. nov., and D. joshuensis sp. nov. and description of Dictyobacteraceae fam. nov. within the order Ktedonobacterales isolated from Tengu-no-mugimeshi.</title>
        <authorList>
            <person name="Wang C.M."/>
            <person name="Zheng Y."/>
            <person name="Sakai Y."/>
            <person name="Toyoda A."/>
            <person name="Minakuchi Y."/>
            <person name="Abe K."/>
            <person name="Yokota A."/>
            <person name="Yabe S."/>
        </authorList>
    </citation>
    <scope>NUCLEOTIDE SEQUENCE [LARGE SCALE GENOMIC DNA]</scope>
    <source>
        <strain evidence="2">Uno16</strain>
    </source>
</reference>
<accession>A0A402BBF6</accession>
<organism evidence="1 2">
    <name type="scientific">Dictyobacter alpinus</name>
    <dbReference type="NCBI Taxonomy" id="2014873"/>
    <lineage>
        <taxon>Bacteria</taxon>
        <taxon>Bacillati</taxon>
        <taxon>Chloroflexota</taxon>
        <taxon>Ktedonobacteria</taxon>
        <taxon>Ktedonobacterales</taxon>
        <taxon>Dictyobacteraceae</taxon>
        <taxon>Dictyobacter</taxon>
    </lineage>
</organism>
<sequence length="63" mass="7191">MGIIPSLDGSRLRPSGITLLSLPNVIDRRNIPEEKDTNYVEDFFKKVSRDDFLYTGLRAGMVY</sequence>
<comment type="caution">
    <text evidence="1">The sequence shown here is derived from an EMBL/GenBank/DDBJ whole genome shotgun (WGS) entry which is preliminary data.</text>
</comment>